<evidence type="ECO:0000313" key="6">
    <source>
        <dbReference type="Proteomes" id="UP000516117"/>
    </source>
</evidence>
<dbReference type="Gene3D" id="2.60.40.10">
    <property type="entry name" value="Immunoglobulins"/>
    <property type="match status" value="1"/>
</dbReference>
<dbReference type="InterPro" id="IPR013783">
    <property type="entry name" value="Ig-like_fold"/>
</dbReference>
<dbReference type="InterPro" id="IPR033764">
    <property type="entry name" value="Sdr_B"/>
</dbReference>
<sequence length="116" mass="12270">MFPDDAGRGGKHVTDIHGNAVAPVVTDANGKYLFENLPVLAAGQSYTVRIDLAKSQTALKGLVPTQARQGDRIGDSDDWSASSQGLTLNGEQDLTLDFGFIVRPADPKPGMPNTGF</sequence>
<keyword evidence="2" id="KW-0964">Secreted</keyword>
<accession>A0A7H0HAY5</accession>
<evidence type="ECO:0000259" key="4">
    <source>
        <dbReference type="Pfam" id="PF17210"/>
    </source>
</evidence>
<dbReference type="AlphaFoldDB" id="A0A7H0HAY5"/>
<protein>
    <recommendedName>
        <fullName evidence="4">SD-repeat containing protein B domain-containing protein</fullName>
    </recommendedName>
</protein>
<dbReference type="GO" id="GO:0005975">
    <property type="term" value="P:carbohydrate metabolic process"/>
    <property type="evidence" value="ECO:0007669"/>
    <property type="project" value="UniProtKB-ARBA"/>
</dbReference>
<organism evidence="5 6">
    <name type="scientific">Tessaracoccus defluvii</name>
    <dbReference type="NCBI Taxonomy" id="1285901"/>
    <lineage>
        <taxon>Bacteria</taxon>
        <taxon>Bacillati</taxon>
        <taxon>Actinomycetota</taxon>
        <taxon>Actinomycetes</taxon>
        <taxon>Propionibacteriales</taxon>
        <taxon>Propionibacteriaceae</taxon>
        <taxon>Tessaracoccus</taxon>
    </lineage>
</organism>
<dbReference type="Proteomes" id="UP000516117">
    <property type="component" value="Chromosome"/>
</dbReference>
<feature type="domain" description="SD-repeat containing protein B" evidence="4">
    <location>
        <begin position="14"/>
        <end position="100"/>
    </location>
</feature>
<dbReference type="KEGG" id="tdf:H9L22_00580"/>
<reference evidence="5 6" key="1">
    <citation type="submission" date="2020-08" db="EMBL/GenBank/DDBJ databases">
        <title>Genome sequence of Tessaracoccus defluvii JCM 17540T.</title>
        <authorList>
            <person name="Hyun D.-W."/>
            <person name="Bae J.-W."/>
        </authorList>
    </citation>
    <scope>NUCLEOTIDE SEQUENCE [LARGE SCALE GENOMIC DNA]</scope>
    <source>
        <strain evidence="5 6">JCM 17540</strain>
    </source>
</reference>
<gene>
    <name evidence="5" type="ORF">H9L22_00580</name>
</gene>
<name>A0A7H0HAY5_9ACTN</name>
<evidence type="ECO:0000313" key="5">
    <source>
        <dbReference type="EMBL" id="QNP57701.1"/>
    </source>
</evidence>
<proteinExistence type="predicted"/>
<dbReference type="SUPFAM" id="SSF117074">
    <property type="entry name" value="Hypothetical protein PA1324"/>
    <property type="match status" value="1"/>
</dbReference>
<dbReference type="RefSeq" id="WP_187722782.1">
    <property type="nucleotide sequence ID" value="NZ_BAABBL010000016.1"/>
</dbReference>
<dbReference type="GO" id="GO:0005576">
    <property type="term" value="C:extracellular region"/>
    <property type="evidence" value="ECO:0007669"/>
    <property type="project" value="UniProtKB-SubCell"/>
</dbReference>
<evidence type="ECO:0000256" key="1">
    <source>
        <dbReference type="ARBA" id="ARBA00004613"/>
    </source>
</evidence>
<keyword evidence="3" id="KW-0732">Signal</keyword>
<evidence type="ECO:0000256" key="3">
    <source>
        <dbReference type="ARBA" id="ARBA00022729"/>
    </source>
</evidence>
<dbReference type="Pfam" id="PF17210">
    <property type="entry name" value="SdrD_B"/>
    <property type="match status" value="1"/>
</dbReference>
<comment type="subcellular location">
    <subcellularLocation>
        <location evidence="1">Secreted</location>
    </subcellularLocation>
</comment>
<keyword evidence="6" id="KW-1185">Reference proteome</keyword>
<evidence type="ECO:0000256" key="2">
    <source>
        <dbReference type="ARBA" id="ARBA00022525"/>
    </source>
</evidence>
<dbReference type="EMBL" id="CP060789">
    <property type="protein sequence ID" value="QNP57701.1"/>
    <property type="molecule type" value="Genomic_DNA"/>
</dbReference>